<evidence type="ECO:0000313" key="1">
    <source>
        <dbReference type="EMBL" id="AZQ65093.1"/>
    </source>
</evidence>
<dbReference type="RefSeq" id="WP_126619470.1">
    <property type="nucleotide sequence ID" value="NZ_CP034563.1"/>
</dbReference>
<name>A0A3S9PAE5_9BACT</name>
<reference evidence="1 2" key="1">
    <citation type="submission" date="2018-12" db="EMBL/GenBank/DDBJ databases">
        <title>Flammeovirga pectinis sp. nov., isolated from the gut of the Korean scallop, Patinopecten yessoensis.</title>
        <authorList>
            <person name="Bae J.-W."/>
            <person name="Jeong Y.-S."/>
            <person name="Kang W."/>
        </authorList>
    </citation>
    <scope>NUCLEOTIDE SEQUENCE [LARGE SCALE GENOMIC DNA]</scope>
    <source>
        <strain evidence="1 2">L12M1</strain>
    </source>
</reference>
<sequence length="212" mass="24670">MKPLFILIYLLFTINFCIAQYTKKTTISYIERVHANHKGNDQLNGMTEKILLAFKNGKLKGYYPKNTTKVMPFESFYFHFRGLENSNNIISNCLQEQKDFSALFSYFSDYFDLEYKVNQQEIANNIHQKPKFLQLYLSDINSPSGIEVRGPLFLIEDILTLKIRLLNKDNLIVDSSVSKIILNHQYQAEIVTIDKEHLIPTHRSTVEGTYAD</sequence>
<dbReference type="AlphaFoldDB" id="A0A3S9PAE5"/>
<dbReference type="OrthoDB" id="9801609at2"/>
<accession>A0A3S9PAE5</accession>
<proteinExistence type="predicted"/>
<dbReference type="EMBL" id="CP034563">
    <property type="protein sequence ID" value="AZQ65093.1"/>
    <property type="molecule type" value="Genomic_DNA"/>
</dbReference>
<dbReference type="Proteomes" id="UP000267268">
    <property type="component" value="Chromosome 2"/>
</dbReference>
<keyword evidence="2" id="KW-1185">Reference proteome</keyword>
<protein>
    <submittedName>
        <fullName evidence="1">Uncharacterized protein</fullName>
    </submittedName>
</protein>
<evidence type="ECO:0000313" key="2">
    <source>
        <dbReference type="Proteomes" id="UP000267268"/>
    </source>
</evidence>
<gene>
    <name evidence="1" type="ORF">EI427_23030</name>
</gene>
<dbReference type="KEGG" id="fll:EI427_23030"/>
<organism evidence="1 2">
    <name type="scientific">Flammeovirga pectinis</name>
    <dbReference type="NCBI Taxonomy" id="2494373"/>
    <lineage>
        <taxon>Bacteria</taxon>
        <taxon>Pseudomonadati</taxon>
        <taxon>Bacteroidota</taxon>
        <taxon>Cytophagia</taxon>
        <taxon>Cytophagales</taxon>
        <taxon>Flammeovirgaceae</taxon>
        <taxon>Flammeovirga</taxon>
    </lineage>
</organism>